<dbReference type="Proteomes" id="UP000321234">
    <property type="component" value="Unassembled WGS sequence"/>
</dbReference>
<protein>
    <submittedName>
        <fullName evidence="1">DUF2200 domain-containing protein</fullName>
    </submittedName>
</protein>
<name>A0A5C8Z462_9ACTN</name>
<comment type="caution">
    <text evidence="1">The sequence shown here is derived from an EMBL/GenBank/DDBJ whole genome shotgun (WGS) entry which is preliminary data.</text>
</comment>
<dbReference type="AlphaFoldDB" id="A0A5C8Z462"/>
<keyword evidence="2" id="KW-1185">Reference proteome</keyword>
<organism evidence="1 2">
    <name type="scientific">Quadrisphaera setariae</name>
    <dbReference type="NCBI Taxonomy" id="2593304"/>
    <lineage>
        <taxon>Bacteria</taxon>
        <taxon>Bacillati</taxon>
        <taxon>Actinomycetota</taxon>
        <taxon>Actinomycetes</taxon>
        <taxon>Kineosporiales</taxon>
        <taxon>Kineosporiaceae</taxon>
        <taxon>Quadrisphaera</taxon>
    </lineage>
</organism>
<dbReference type="InterPro" id="IPR014580">
    <property type="entry name" value="UCP033199"/>
</dbReference>
<reference evidence="1 2" key="1">
    <citation type="submission" date="2019-07" db="EMBL/GenBank/DDBJ databases">
        <title>Quadrisphaera sp. strain DD2A genome sequencing and assembly.</title>
        <authorList>
            <person name="Kim I."/>
        </authorList>
    </citation>
    <scope>NUCLEOTIDE SEQUENCE [LARGE SCALE GENOMIC DNA]</scope>
    <source>
        <strain evidence="1 2">DD2A</strain>
    </source>
</reference>
<dbReference type="InterPro" id="IPR023204">
    <property type="entry name" value="SP1917_dom_sf"/>
</dbReference>
<accession>A0A5C8Z462</accession>
<evidence type="ECO:0000313" key="1">
    <source>
        <dbReference type="EMBL" id="TXR52882.1"/>
    </source>
</evidence>
<proteinExistence type="predicted"/>
<sequence>MPGHRIFATALADVHPLCVARAERKGRTRAEVDDAVRWLTGTTTASGGRQAGRRVLRM</sequence>
<dbReference type="Gene3D" id="1.10.8.290">
    <property type="entry name" value="uncharacterized protein sp1917 domain"/>
    <property type="match status" value="1"/>
</dbReference>
<dbReference type="Pfam" id="PF09966">
    <property type="entry name" value="DUF2200"/>
    <property type="match status" value="1"/>
</dbReference>
<gene>
    <name evidence="1" type="ORF">FMM08_17400</name>
</gene>
<evidence type="ECO:0000313" key="2">
    <source>
        <dbReference type="Proteomes" id="UP000321234"/>
    </source>
</evidence>
<dbReference type="OrthoDB" id="3192540at2"/>
<dbReference type="EMBL" id="VKAC01000011">
    <property type="protein sequence ID" value="TXR52882.1"/>
    <property type="molecule type" value="Genomic_DNA"/>
</dbReference>
<dbReference type="RefSeq" id="WP_147927649.1">
    <property type="nucleotide sequence ID" value="NZ_VKAC01000011.1"/>
</dbReference>